<dbReference type="InterPro" id="IPR013520">
    <property type="entry name" value="Ribonucl_H"/>
</dbReference>
<dbReference type="RefSeq" id="WP_069477785.1">
    <property type="nucleotide sequence ID" value="NZ_CP017111.1"/>
</dbReference>
<dbReference type="InterPro" id="IPR036397">
    <property type="entry name" value="RNaseH_sf"/>
</dbReference>
<dbReference type="CDD" id="cd06127">
    <property type="entry name" value="DEDDh"/>
    <property type="match status" value="1"/>
</dbReference>
<evidence type="ECO:0000256" key="1">
    <source>
        <dbReference type="ARBA" id="ARBA00022722"/>
    </source>
</evidence>
<dbReference type="PANTHER" id="PTHR30231:SF4">
    <property type="entry name" value="PROTEIN NEN2"/>
    <property type="match status" value="1"/>
</dbReference>
<evidence type="ECO:0000259" key="4">
    <source>
        <dbReference type="SMART" id="SM00479"/>
    </source>
</evidence>
<dbReference type="Proteomes" id="UP000094609">
    <property type="component" value="Chromosome"/>
</dbReference>
<dbReference type="Pfam" id="PF00929">
    <property type="entry name" value="RNase_T"/>
    <property type="match status" value="1"/>
</dbReference>
<keyword evidence="6" id="KW-1185">Reference proteome</keyword>
<accession>A0A1D7TIV8</accession>
<feature type="domain" description="Exonuclease" evidence="4">
    <location>
        <begin position="2"/>
        <end position="178"/>
    </location>
</feature>
<dbReference type="SUPFAM" id="SSF53098">
    <property type="entry name" value="Ribonuclease H-like"/>
    <property type="match status" value="1"/>
</dbReference>
<organism evidence="5 6">
    <name type="scientific">Sulfurospirillum halorespirans DSM 13726</name>
    <dbReference type="NCBI Taxonomy" id="1193502"/>
    <lineage>
        <taxon>Bacteria</taxon>
        <taxon>Pseudomonadati</taxon>
        <taxon>Campylobacterota</taxon>
        <taxon>Epsilonproteobacteria</taxon>
        <taxon>Campylobacterales</taxon>
        <taxon>Sulfurospirillaceae</taxon>
        <taxon>Sulfurospirillum</taxon>
    </lineage>
</organism>
<protein>
    <submittedName>
        <fullName evidence="5">Exonuclease</fullName>
    </submittedName>
</protein>
<evidence type="ECO:0000313" key="6">
    <source>
        <dbReference type="Proteomes" id="UP000094609"/>
    </source>
</evidence>
<dbReference type="SMART" id="SM00479">
    <property type="entry name" value="EXOIII"/>
    <property type="match status" value="1"/>
</dbReference>
<name>A0A1D7TIV8_9BACT</name>
<dbReference type="Gene3D" id="3.30.420.10">
    <property type="entry name" value="Ribonuclease H-like superfamily/Ribonuclease H"/>
    <property type="match status" value="1"/>
</dbReference>
<evidence type="ECO:0000256" key="2">
    <source>
        <dbReference type="ARBA" id="ARBA00022801"/>
    </source>
</evidence>
<keyword evidence="1" id="KW-0540">Nuclease</keyword>
<dbReference type="STRING" id="1193502.SHALO_1180"/>
<dbReference type="EMBL" id="CP017111">
    <property type="protein sequence ID" value="AOO64958.1"/>
    <property type="molecule type" value="Genomic_DNA"/>
</dbReference>
<dbReference type="PATRIC" id="fig|1193502.14.peg.1198"/>
<dbReference type="GO" id="GO:0006259">
    <property type="term" value="P:DNA metabolic process"/>
    <property type="evidence" value="ECO:0007669"/>
    <property type="project" value="UniProtKB-ARBA"/>
</dbReference>
<evidence type="ECO:0000256" key="3">
    <source>
        <dbReference type="ARBA" id="ARBA00022839"/>
    </source>
</evidence>
<dbReference type="InterPro" id="IPR012337">
    <property type="entry name" value="RNaseH-like_sf"/>
</dbReference>
<dbReference type="AlphaFoldDB" id="A0A1D7TIV8"/>
<proteinExistence type="predicted"/>
<dbReference type="InterPro" id="IPR046768">
    <property type="entry name" value="ExoX-like_C"/>
</dbReference>
<evidence type="ECO:0000313" key="5">
    <source>
        <dbReference type="EMBL" id="AOO64958.1"/>
    </source>
</evidence>
<reference evidence="6" key="1">
    <citation type="submission" date="2016-08" db="EMBL/GenBank/DDBJ databases">
        <title>Complete genome sequence of the organohalide-respiring Epsilonproteobacterium Sulfurospirillum halorespirans.</title>
        <authorList>
            <person name="Goris T."/>
            <person name="Zimmermann J."/>
            <person name="Schenz B."/>
            <person name="Lemos M."/>
            <person name="Hackermueller J."/>
            <person name="Diekert G."/>
        </authorList>
    </citation>
    <scope>NUCLEOTIDE SEQUENCE [LARGE SCALE GENOMIC DNA]</scope>
    <source>
        <strain>DSM 13726</strain>
        <strain evidence="6">PCE-M2</strain>
    </source>
</reference>
<dbReference type="PANTHER" id="PTHR30231">
    <property type="entry name" value="DNA POLYMERASE III SUBUNIT EPSILON"/>
    <property type="match status" value="1"/>
</dbReference>
<dbReference type="KEGG" id="shal:SHALO_1180"/>
<keyword evidence="3 5" id="KW-0269">Exonuclease</keyword>
<sequence>MKIIVLDTETTGMLEKDRICQLSFLVLNEEFEIEEVYNDLSMPPLPISYEAMAIHHITPEMLEGEPACVQTKAYKRLCELNAVSNILVIQNAAFDLGMLAKEGFTSQMNLIDTFRVLRALYPNDGSFSLQFKRYQWGLYKEEEGIAKKLNITIKAHDALGDVIVLKHLFERLCEDHSMPKMILLCSEPIILSHIPYGKNRGKKFVDIAKSDRQDLHYMLSSNGLDEDMKASILHALESTKESVTLTIGFGKYAGKTPLEVLELDRNYLVWMVNKMDNLSSELKEAIEKVLVSYP</sequence>
<dbReference type="GO" id="GO:0003676">
    <property type="term" value="F:nucleic acid binding"/>
    <property type="evidence" value="ECO:0007669"/>
    <property type="project" value="InterPro"/>
</dbReference>
<keyword evidence="2" id="KW-0378">Hydrolase</keyword>
<gene>
    <name evidence="5" type="ORF">SHALO_1180</name>
</gene>
<dbReference type="GO" id="GO:0008408">
    <property type="term" value="F:3'-5' exonuclease activity"/>
    <property type="evidence" value="ECO:0007669"/>
    <property type="project" value="TreeGrafter"/>
</dbReference>
<dbReference type="Pfam" id="PF20600">
    <property type="entry name" value="ExoX-like_C"/>
    <property type="match status" value="1"/>
</dbReference>